<name>A0A8J5N4A7_HOMAM</name>
<comment type="caution">
    <text evidence="7">The sequence shown here is derived from an EMBL/GenBank/DDBJ whole genome shotgun (WGS) entry which is preliminary data.</text>
</comment>
<evidence type="ECO:0000256" key="2">
    <source>
        <dbReference type="ARBA" id="ARBA00022980"/>
    </source>
</evidence>
<protein>
    <submittedName>
        <fullName evidence="7">28S ribosomal protein S5-like</fullName>
    </submittedName>
</protein>
<evidence type="ECO:0000256" key="3">
    <source>
        <dbReference type="ARBA" id="ARBA00023274"/>
    </source>
</evidence>
<dbReference type="SUPFAM" id="SSF54211">
    <property type="entry name" value="Ribosomal protein S5 domain 2-like"/>
    <property type="match status" value="1"/>
</dbReference>
<reference evidence="7" key="1">
    <citation type="journal article" date="2021" name="Sci. Adv.">
        <title>The American lobster genome reveals insights on longevity, neural, and immune adaptations.</title>
        <authorList>
            <person name="Polinski J.M."/>
            <person name="Zimin A.V."/>
            <person name="Clark K.F."/>
            <person name="Kohn A.B."/>
            <person name="Sadowski N."/>
            <person name="Timp W."/>
            <person name="Ptitsyn A."/>
            <person name="Khanna P."/>
            <person name="Romanova D.Y."/>
            <person name="Williams P."/>
            <person name="Greenwood S.J."/>
            <person name="Moroz L.L."/>
            <person name="Walt D.R."/>
            <person name="Bodnar A.G."/>
        </authorList>
    </citation>
    <scope>NUCLEOTIDE SEQUENCE</scope>
    <source>
        <strain evidence="7">GMGI-L3</strain>
    </source>
</reference>
<dbReference type="SUPFAM" id="SSF54768">
    <property type="entry name" value="dsRNA-binding domain-like"/>
    <property type="match status" value="1"/>
</dbReference>
<evidence type="ECO:0000256" key="1">
    <source>
        <dbReference type="ARBA" id="ARBA00008945"/>
    </source>
</evidence>
<evidence type="ECO:0000256" key="5">
    <source>
        <dbReference type="RuleBase" id="RU003823"/>
    </source>
</evidence>
<dbReference type="PANTHER" id="PTHR48277:SF1">
    <property type="entry name" value="MITOCHONDRIAL RIBOSOMAL PROTEIN S5"/>
    <property type="match status" value="1"/>
</dbReference>
<dbReference type="Proteomes" id="UP000747542">
    <property type="component" value="Unassembled WGS sequence"/>
</dbReference>
<organism evidence="7 8">
    <name type="scientific">Homarus americanus</name>
    <name type="common">American lobster</name>
    <dbReference type="NCBI Taxonomy" id="6706"/>
    <lineage>
        <taxon>Eukaryota</taxon>
        <taxon>Metazoa</taxon>
        <taxon>Ecdysozoa</taxon>
        <taxon>Arthropoda</taxon>
        <taxon>Crustacea</taxon>
        <taxon>Multicrustacea</taxon>
        <taxon>Malacostraca</taxon>
        <taxon>Eumalacostraca</taxon>
        <taxon>Eucarida</taxon>
        <taxon>Decapoda</taxon>
        <taxon>Pleocyemata</taxon>
        <taxon>Astacidea</taxon>
        <taxon>Nephropoidea</taxon>
        <taxon>Nephropidae</taxon>
        <taxon>Homarus</taxon>
    </lineage>
</organism>
<sequence>MQDRKRRMSIFVVTGNGNGLGGFALAKATTVPDAIRKVKNMAGQRLLYIERYNEHTVLHDFFTQFGKTKIFVKKVPEGHGLVCHRAIRTICEVIGIKDIHAKVEGPSNIQNLTKAFFLGLINQKTHQKLADEKQLHLVEFRDETLNFPKVIASPQSSKVRTADEIPNTEELDFGRMKIDMLVEHGELHSFYTEQYPECRPGTPLEVETTLDKSSLQRNKFECETSKLNKVGCTLIC</sequence>
<dbReference type="Gene3D" id="3.30.160.20">
    <property type="match status" value="1"/>
</dbReference>
<dbReference type="PANTHER" id="PTHR48277">
    <property type="entry name" value="MITOCHONDRIAL RIBOSOMAL PROTEIN S5"/>
    <property type="match status" value="1"/>
</dbReference>
<dbReference type="GO" id="GO:1990904">
    <property type="term" value="C:ribonucleoprotein complex"/>
    <property type="evidence" value="ECO:0007669"/>
    <property type="project" value="UniProtKB-UniRule"/>
</dbReference>
<evidence type="ECO:0000313" key="7">
    <source>
        <dbReference type="EMBL" id="KAG7173030.1"/>
    </source>
</evidence>
<dbReference type="GO" id="GO:0005840">
    <property type="term" value="C:ribosome"/>
    <property type="evidence" value="ECO:0007669"/>
    <property type="project" value="UniProtKB-KW"/>
</dbReference>
<proteinExistence type="inferred from homology"/>
<evidence type="ECO:0000313" key="8">
    <source>
        <dbReference type="Proteomes" id="UP000747542"/>
    </source>
</evidence>
<accession>A0A8J5N4A7</accession>
<keyword evidence="2 4" id="KW-0689">Ribosomal protein</keyword>
<dbReference type="AlphaFoldDB" id="A0A8J5N4A7"/>
<evidence type="ECO:0000259" key="6">
    <source>
        <dbReference type="PROSITE" id="PS50881"/>
    </source>
</evidence>
<feature type="domain" description="S5 DRBM" evidence="6">
    <location>
        <begin position="1"/>
        <end position="49"/>
    </location>
</feature>
<keyword evidence="3 4" id="KW-0687">Ribonucleoprotein</keyword>
<gene>
    <name evidence="7" type="primary">Mrps5-L</name>
    <name evidence="7" type="ORF">Hamer_G008550</name>
</gene>
<evidence type="ECO:0000256" key="4">
    <source>
        <dbReference type="PROSITE-ProRule" id="PRU00268"/>
    </source>
</evidence>
<comment type="similarity">
    <text evidence="1 5">Belongs to the universal ribosomal protein uS5 family.</text>
</comment>
<dbReference type="GO" id="GO:0005737">
    <property type="term" value="C:cytoplasm"/>
    <property type="evidence" value="ECO:0007669"/>
    <property type="project" value="UniProtKB-ARBA"/>
</dbReference>
<dbReference type="InterPro" id="IPR005324">
    <property type="entry name" value="Ribosomal_uS5_C"/>
</dbReference>
<dbReference type="Gene3D" id="3.30.230.10">
    <property type="match status" value="1"/>
</dbReference>
<dbReference type="FunFam" id="3.30.230.10:FF:000002">
    <property type="entry name" value="30S ribosomal protein S5"/>
    <property type="match status" value="1"/>
</dbReference>
<dbReference type="InterPro" id="IPR000851">
    <property type="entry name" value="Ribosomal_uS5"/>
</dbReference>
<dbReference type="PROSITE" id="PS50881">
    <property type="entry name" value="S5_DSRBD"/>
    <property type="match status" value="1"/>
</dbReference>
<dbReference type="Pfam" id="PF00333">
    <property type="entry name" value="Ribosomal_S5"/>
    <property type="match status" value="1"/>
</dbReference>
<dbReference type="GO" id="GO:0003723">
    <property type="term" value="F:RNA binding"/>
    <property type="evidence" value="ECO:0007669"/>
    <property type="project" value="InterPro"/>
</dbReference>
<dbReference type="Pfam" id="PF03719">
    <property type="entry name" value="Ribosomal_S5_C"/>
    <property type="match status" value="1"/>
</dbReference>
<dbReference type="GO" id="GO:0006412">
    <property type="term" value="P:translation"/>
    <property type="evidence" value="ECO:0007669"/>
    <property type="project" value="InterPro"/>
</dbReference>
<dbReference type="InterPro" id="IPR020568">
    <property type="entry name" value="Ribosomal_Su5_D2-typ_SF"/>
</dbReference>
<dbReference type="EMBL" id="JAHLQT010010178">
    <property type="protein sequence ID" value="KAG7173030.1"/>
    <property type="molecule type" value="Genomic_DNA"/>
</dbReference>
<dbReference type="GO" id="GO:0003735">
    <property type="term" value="F:structural constituent of ribosome"/>
    <property type="evidence" value="ECO:0007669"/>
    <property type="project" value="UniProtKB-UniRule"/>
</dbReference>
<keyword evidence="8" id="KW-1185">Reference proteome</keyword>
<dbReference type="InterPro" id="IPR014721">
    <property type="entry name" value="Ribsml_uS5_D2-typ_fold_subgr"/>
</dbReference>
<dbReference type="InterPro" id="IPR013810">
    <property type="entry name" value="Ribosomal_uS5_N"/>
</dbReference>